<dbReference type="Proteomes" id="UP000737171">
    <property type="component" value="Unassembled WGS sequence"/>
</dbReference>
<comment type="caution">
    <text evidence="2">The sequence shown here is derived from an EMBL/GenBank/DDBJ whole genome shotgun (WGS) entry which is preliminary data.</text>
</comment>
<gene>
    <name evidence="2" type="ORF">HLB44_18005</name>
</gene>
<accession>A0ABX2EJY4</accession>
<feature type="domain" description="Ice-binding protein C-terminal" evidence="1">
    <location>
        <begin position="192"/>
        <end position="214"/>
    </location>
</feature>
<evidence type="ECO:0000313" key="3">
    <source>
        <dbReference type="Proteomes" id="UP000737171"/>
    </source>
</evidence>
<reference evidence="2 3" key="1">
    <citation type="submission" date="2020-05" db="EMBL/GenBank/DDBJ databases">
        <title>Aquincola sp. isolate from soil.</title>
        <authorList>
            <person name="Han J."/>
            <person name="Kim D.-U."/>
        </authorList>
    </citation>
    <scope>NUCLEOTIDE SEQUENCE [LARGE SCALE GENOMIC DNA]</scope>
    <source>
        <strain evidence="2 3">S2</strain>
    </source>
</reference>
<proteinExistence type="predicted"/>
<name>A0ABX2EJY4_9BURK</name>
<protein>
    <submittedName>
        <fullName evidence="2">PEP-CTERM sorting domain-containing protein</fullName>
    </submittedName>
</protein>
<evidence type="ECO:0000259" key="1">
    <source>
        <dbReference type="Pfam" id="PF07589"/>
    </source>
</evidence>
<dbReference type="RefSeq" id="WP_173125030.1">
    <property type="nucleotide sequence ID" value="NZ_JABRWJ010000005.1"/>
</dbReference>
<dbReference type="InterPro" id="IPR013424">
    <property type="entry name" value="Ice-binding_C"/>
</dbReference>
<keyword evidence="3" id="KW-1185">Reference proteome</keyword>
<evidence type="ECO:0000313" key="2">
    <source>
        <dbReference type="EMBL" id="NRF68890.1"/>
    </source>
</evidence>
<organism evidence="2 3">
    <name type="scientific">Pseudaquabacterium terrae</name>
    <dbReference type="NCBI Taxonomy" id="2732868"/>
    <lineage>
        <taxon>Bacteria</taxon>
        <taxon>Pseudomonadati</taxon>
        <taxon>Pseudomonadota</taxon>
        <taxon>Betaproteobacteria</taxon>
        <taxon>Burkholderiales</taxon>
        <taxon>Sphaerotilaceae</taxon>
        <taxon>Pseudaquabacterium</taxon>
    </lineage>
</organism>
<dbReference type="Pfam" id="PF07589">
    <property type="entry name" value="PEP-CTERM"/>
    <property type="match status" value="1"/>
</dbReference>
<sequence>MPRSFRERYLRPLLIDAVWFAGLCAALLVPSAGRAAMISQTISFESIDPFGSFTDGSFTTGGWSSAFPVNNIAGVERFYVTFNSTDAAYLAQQGPLGGVPWIEFGYRDDSSARHAFASMGLFNHTVSFGAENPGHFALLKTLLADGELVVAPGGYENFADHTDNFSFGPTSTLTLSFELPGGGGSTVPGNHVPEPATAALVLAALGVAAASRRRYVGHSTDGAAASA</sequence>
<dbReference type="NCBIfam" id="TIGR02595">
    <property type="entry name" value="PEP_CTERM"/>
    <property type="match status" value="1"/>
</dbReference>
<dbReference type="EMBL" id="JABRWJ010000005">
    <property type="protein sequence ID" value="NRF68890.1"/>
    <property type="molecule type" value="Genomic_DNA"/>
</dbReference>